<comment type="caution">
    <text evidence="1">The sequence shown here is derived from an EMBL/GenBank/DDBJ whole genome shotgun (WGS) entry which is preliminary data.</text>
</comment>
<dbReference type="AlphaFoldDB" id="A0A8H9YE40"/>
<dbReference type="EMBL" id="JACHWT010000012">
    <property type="protein sequence ID" value="MBB3116934.1"/>
    <property type="molecule type" value="Genomic_DNA"/>
</dbReference>
<reference evidence="1" key="1">
    <citation type="submission" date="2020-08" db="EMBL/GenBank/DDBJ databases">
        <title>Sequencing the genomes of 1000 actinobacteria strains.</title>
        <authorList>
            <person name="Klenk H.-P."/>
        </authorList>
    </citation>
    <scope>NUCLEOTIDE SEQUENCE</scope>
    <source>
        <strain evidence="1">DSM 20582</strain>
    </source>
</reference>
<dbReference type="Proteomes" id="UP000612712">
    <property type="component" value="Unassembled WGS sequence"/>
</dbReference>
<evidence type="ECO:0000313" key="3">
    <source>
        <dbReference type="Proteomes" id="UP000612712"/>
    </source>
</evidence>
<evidence type="ECO:0000313" key="1">
    <source>
        <dbReference type="EMBL" id="MBB3116934.1"/>
    </source>
</evidence>
<protein>
    <submittedName>
        <fullName evidence="1">Uncharacterized protein</fullName>
    </submittedName>
</protein>
<proteinExistence type="predicted"/>
<name>A0A8H9YE40_9CORY</name>
<sequence length="118" mass="11611">MPSFLISTVLAVAAAGGVPGATSSDELARVVSSVVADPALLSDHTAHAWAAAGAPVVVLGARLGPGCLPPAVLNERLYRAVADFNTVAIDATGIASSPDTGDTGQGRVVPPFQVPLGG</sequence>
<organism evidence="1 3">
    <name type="scientific">Corynebacterium bovis DSM 20582 = CIP 54.80</name>
    <dbReference type="NCBI Taxonomy" id="927655"/>
    <lineage>
        <taxon>Bacteria</taxon>
        <taxon>Bacillati</taxon>
        <taxon>Actinomycetota</taxon>
        <taxon>Actinomycetes</taxon>
        <taxon>Mycobacteriales</taxon>
        <taxon>Corynebacteriaceae</taxon>
        <taxon>Corynebacterium</taxon>
    </lineage>
</organism>
<evidence type="ECO:0000313" key="2">
    <source>
        <dbReference type="EMBL" id="MBB3116969.1"/>
    </source>
</evidence>
<dbReference type="EMBL" id="JACHWT010000014">
    <property type="protein sequence ID" value="MBB3116969.1"/>
    <property type="molecule type" value="Genomic_DNA"/>
</dbReference>
<dbReference type="RefSeq" id="WP_010275484.1">
    <property type="nucleotide sequence ID" value="NZ_AENJ01000503.1"/>
</dbReference>
<accession>A0A8H9YE40</accession>
<gene>
    <name evidence="1" type="ORF">FHU32_002188</name>
    <name evidence="2" type="ORF">FHU32_002223</name>
</gene>